<name>A0A2T3A1P0_9PEZI</name>
<protein>
    <recommendedName>
        <fullName evidence="3">Kynurenine formamidase</fullName>
        <shortName evidence="3">KFA</shortName>
        <shortName evidence="3">KFase</shortName>
        <ecNumber evidence="3">3.5.1.9</ecNumber>
    </recommendedName>
    <alternativeName>
        <fullName evidence="3">Arylformamidase</fullName>
    </alternativeName>
    <alternativeName>
        <fullName evidence="3">N-formylkynurenine formamidase</fullName>
        <shortName evidence="3">FKF</shortName>
    </alternativeName>
</protein>
<proteinExistence type="inferred from homology"/>
<sequence>MAASLKRTEYYYSAENALQNVAVWEFPEDRHQQLATATADSQQEERTRYWLIFIHGGAWRDPRQLFHDAEPTINALLEQEQQSPNASLHSSSASTANRIAGFASLNYRLSPHEQYAQDAASTPSFATRTARHPDHLVDVLLGLRFLQGKFGFGEKYVLFGHSAGAFLGYQVLIKEACLGLLSEGEGEGARDKFEDVVLPTAVVGFEGIYDLAGLNRRMNGGYAGFMEAAFGKDANGSWDAASPATANGSSFGVWGAQKETEKKQRFAVLAHSPEDELVDMDECDVMEARLRKDGVENIKVYRDLKGGHMKVVLDGSFARVLRETLNEVDRKVM</sequence>
<organism evidence="4 5">
    <name type="scientific">Coniella lustricola</name>
    <dbReference type="NCBI Taxonomy" id="2025994"/>
    <lineage>
        <taxon>Eukaryota</taxon>
        <taxon>Fungi</taxon>
        <taxon>Dikarya</taxon>
        <taxon>Ascomycota</taxon>
        <taxon>Pezizomycotina</taxon>
        <taxon>Sordariomycetes</taxon>
        <taxon>Sordariomycetidae</taxon>
        <taxon>Diaporthales</taxon>
        <taxon>Schizoparmaceae</taxon>
        <taxon>Coniella</taxon>
    </lineage>
</organism>
<dbReference type="InterPro" id="IPR029058">
    <property type="entry name" value="AB_hydrolase_fold"/>
</dbReference>
<comment type="similarity">
    <text evidence="3">Belongs to the kynurenine formamidase family.</text>
</comment>
<dbReference type="InterPro" id="IPR050300">
    <property type="entry name" value="GDXG_lipolytic_enzyme"/>
</dbReference>
<feature type="short sequence motif" description="HGGXW" evidence="3">
    <location>
        <begin position="55"/>
        <end position="59"/>
    </location>
</feature>
<dbReference type="PANTHER" id="PTHR48081">
    <property type="entry name" value="AB HYDROLASE SUPERFAMILY PROTEIN C4A8.06C"/>
    <property type="match status" value="1"/>
</dbReference>
<dbReference type="InterPro" id="IPR027519">
    <property type="entry name" value="KFase_ver/fungi-typ"/>
</dbReference>
<feature type="active site" evidence="3">
    <location>
        <position position="275"/>
    </location>
</feature>
<dbReference type="InParanoid" id="A0A2T3A1P0"/>
<dbReference type="GO" id="GO:0004061">
    <property type="term" value="F:arylformamidase activity"/>
    <property type="evidence" value="ECO:0007669"/>
    <property type="project" value="UniProtKB-UniRule"/>
</dbReference>
<dbReference type="EC" id="3.5.1.9" evidence="3"/>
<dbReference type="Proteomes" id="UP000241462">
    <property type="component" value="Unassembled WGS sequence"/>
</dbReference>
<feature type="active site" description="Nucleophile" evidence="3">
    <location>
        <position position="162"/>
    </location>
</feature>
<dbReference type="STRING" id="2025994.A0A2T3A1P0"/>
<dbReference type="GO" id="GO:0034354">
    <property type="term" value="P:'de novo' NAD+ biosynthetic process from L-tryptophan"/>
    <property type="evidence" value="ECO:0007669"/>
    <property type="project" value="UniProtKB-UniRule"/>
</dbReference>
<comment type="pathway">
    <text evidence="3">Amino-acid degradation; L-tryptophan degradation via kynurenine pathway; L-kynurenine from L-tryptophan: step 2/2.</text>
</comment>
<dbReference type="SUPFAM" id="SSF53474">
    <property type="entry name" value="alpha/beta-Hydrolases"/>
    <property type="match status" value="1"/>
</dbReference>
<dbReference type="OrthoDB" id="420264at2759"/>
<comment type="function">
    <text evidence="3">Catalyzes the hydrolysis of N-formyl-L-kynurenine to L-kynurenine, the second step in the kynurenine pathway of tryptophan degradation. Kynurenine may be further oxidized to nicotinic acid, NAD(H) and NADP(H). Required for elimination of toxic metabolites.</text>
</comment>
<evidence type="ECO:0000313" key="4">
    <source>
        <dbReference type="EMBL" id="PSR81227.1"/>
    </source>
</evidence>
<reference evidence="4 5" key="1">
    <citation type="journal article" date="2018" name="Mycol. Prog.">
        <title>Coniella lustricola, a new species from submerged detritus.</title>
        <authorList>
            <person name="Raudabaugh D.B."/>
            <person name="Iturriaga T."/>
            <person name="Carver A."/>
            <person name="Mondo S."/>
            <person name="Pangilinan J."/>
            <person name="Lipzen A."/>
            <person name="He G."/>
            <person name="Amirebrahimi M."/>
            <person name="Grigoriev I.V."/>
            <person name="Miller A.N."/>
        </authorList>
    </citation>
    <scope>NUCLEOTIDE SEQUENCE [LARGE SCALE GENOMIC DNA]</scope>
    <source>
        <strain evidence="4 5">B22-T-1</strain>
    </source>
</reference>
<gene>
    <name evidence="4" type="ORF">BD289DRAFT_439466</name>
</gene>
<keyword evidence="2 3" id="KW-0823">Tryptophan catabolism</keyword>
<dbReference type="HAMAP" id="MF_03014">
    <property type="entry name" value="KFase"/>
    <property type="match status" value="1"/>
</dbReference>
<evidence type="ECO:0000256" key="1">
    <source>
        <dbReference type="ARBA" id="ARBA00022801"/>
    </source>
</evidence>
<dbReference type="PANTHER" id="PTHR48081:SF33">
    <property type="entry name" value="KYNURENINE FORMAMIDASE"/>
    <property type="match status" value="1"/>
</dbReference>
<dbReference type="AlphaFoldDB" id="A0A2T3A1P0"/>
<comment type="catalytic activity">
    <reaction evidence="3">
        <text>N-formyl-L-kynurenine + H2O = L-kynurenine + formate + H(+)</text>
        <dbReference type="Rhea" id="RHEA:13009"/>
        <dbReference type="ChEBI" id="CHEBI:15377"/>
        <dbReference type="ChEBI" id="CHEBI:15378"/>
        <dbReference type="ChEBI" id="CHEBI:15740"/>
        <dbReference type="ChEBI" id="CHEBI:57959"/>
        <dbReference type="ChEBI" id="CHEBI:58629"/>
        <dbReference type="EC" id="3.5.1.9"/>
    </reaction>
</comment>
<comment type="subunit">
    <text evidence="3">Homodimer.</text>
</comment>
<evidence type="ECO:0000313" key="5">
    <source>
        <dbReference type="Proteomes" id="UP000241462"/>
    </source>
</evidence>
<keyword evidence="5" id="KW-1185">Reference proteome</keyword>
<evidence type="ECO:0000256" key="2">
    <source>
        <dbReference type="ARBA" id="ARBA00023079"/>
    </source>
</evidence>
<keyword evidence="1 3" id="KW-0378">Hydrolase</keyword>
<dbReference type="Gene3D" id="3.40.50.1820">
    <property type="entry name" value="alpha/beta hydrolase"/>
    <property type="match status" value="1"/>
</dbReference>
<comment type="domain">
    <text evidence="3">The main chain amide nitrogen atoms of the second glycine and its adjacent residue in the HGGXW motif define the oxyanion hole, and stabilize the oxyanion that forms during the nucleophilic attack by the catalytic serine during substrate cleavage.</text>
</comment>
<dbReference type="EMBL" id="KZ678508">
    <property type="protein sequence ID" value="PSR81227.1"/>
    <property type="molecule type" value="Genomic_DNA"/>
</dbReference>
<dbReference type="GO" id="GO:0019441">
    <property type="term" value="P:L-tryptophan catabolic process to kynurenine"/>
    <property type="evidence" value="ECO:0007669"/>
    <property type="project" value="UniProtKB-UniRule"/>
</dbReference>
<evidence type="ECO:0000256" key="3">
    <source>
        <dbReference type="HAMAP-Rule" id="MF_03014"/>
    </source>
</evidence>
<feature type="active site" evidence="3">
    <location>
        <position position="308"/>
    </location>
</feature>
<dbReference type="UniPathway" id="UPA00333">
    <property type="reaction ID" value="UER00454"/>
</dbReference>
<accession>A0A2T3A1P0</accession>